<feature type="non-terminal residue" evidence="1">
    <location>
        <position position="117"/>
    </location>
</feature>
<evidence type="ECO:0000313" key="2">
    <source>
        <dbReference type="Proteomes" id="UP000887458"/>
    </source>
</evidence>
<dbReference type="Proteomes" id="UP000887458">
    <property type="component" value="Unassembled WGS sequence"/>
</dbReference>
<reference evidence="1 2" key="1">
    <citation type="journal article" date="2018" name="J. Allergy Clin. Immunol.">
        <title>High-quality assembly of Dermatophagoides pteronyssinus genome and transcriptome reveals a wide range of novel allergens.</title>
        <authorList>
            <person name="Liu X.Y."/>
            <person name="Yang K.Y."/>
            <person name="Wang M.Q."/>
            <person name="Kwok J.S."/>
            <person name="Zeng X."/>
            <person name="Yang Z."/>
            <person name="Xiao X.J."/>
            <person name="Lau C.P."/>
            <person name="Li Y."/>
            <person name="Huang Z.M."/>
            <person name="Ba J.G."/>
            <person name="Yim A.K."/>
            <person name="Ouyang C.Y."/>
            <person name="Ngai S.M."/>
            <person name="Chan T.F."/>
            <person name="Leung E.L."/>
            <person name="Liu L."/>
            <person name="Liu Z.G."/>
            <person name="Tsui S.K."/>
        </authorList>
    </citation>
    <scope>NUCLEOTIDE SEQUENCE [LARGE SCALE GENOMIC DNA]</scope>
    <source>
        <strain evidence="1">Derp</strain>
    </source>
</reference>
<reference evidence="1 2" key="2">
    <citation type="journal article" date="2022" name="Mol. Biol. Evol.">
        <title>Comparative Genomics Reveals Insights into the Divergent Evolution of Astigmatic Mites and Household Pest Adaptations.</title>
        <authorList>
            <person name="Xiong Q."/>
            <person name="Wan A.T."/>
            <person name="Liu X."/>
            <person name="Fung C.S."/>
            <person name="Xiao X."/>
            <person name="Malainual N."/>
            <person name="Hou J."/>
            <person name="Wang L."/>
            <person name="Wang M."/>
            <person name="Yang K.Y."/>
            <person name="Cui Y."/>
            <person name="Leung E.L."/>
            <person name="Nong W."/>
            <person name="Shin S.K."/>
            <person name="Au S.W."/>
            <person name="Jeong K.Y."/>
            <person name="Chew F.T."/>
            <person name="Hui J.H."/>
            <person name="Leung T.F."/>
            <person name="Tungtrongchitr A."/>
            <person name="Zhong N."/>
            <person name="Liu Z."/>
            <person name="Tsui S.K."/>
        </authorList>
    </citation>
    <scope>NUCLEOTIDE SEQUENCE [LARGE SCALE GENOMIC DNA]</scope>
    <source>
        <strain evidence="1">Derp</strain>
    </source>
</reference>
<sequence length="117" mass="13887">MIEKNVWYIEDNHMQMKQCYSIKFQNKNNNNKPVCTKRCLLRLELCLKLLLQFGHKHLNGQSHGKSFFALPFRLFLVLVVDLIADVDDDDDDDDDMELFDVSLLKMEKFVNENYDLI</sequence>
<protein>
    <submittedName>
        <fullName evidence="1">Uncharacterized protein</fullName>
    </submittedName>
</protein>
<accession>A0ABQ8JGE6</accession>
<dbReference type="EMBL" id="NJHN03000040">
    <property type="protein sequence ID" value="KAH9421485.1"/>
    <property type="molecule type" value="Genomic_DNA"/>
</dbReference>
<organism evidence="1 2">
    <name type="scientific">Dermatophagoides pteronyssinus</name>
    <name type="common">European house dust mite</name>
    <dbReference type="NCBI Taxonomy" id="6956"/>
    <lineage>
        <taxon>Eukaryota</taxon>
        <taxon>Metazoa</taxon>
        <taxon>Ecdysozoa</taxon>
        <taxon>Arthropoda</taxon>
        <taxon>Chelicerata</taxon>
        <taxon>Arachnida</taxon>
        <taxon>Acari</taxon>
        <taxon>Acariformes</taxon>
        <taxon>Sarcoptiformes</taxon>
        <taxon>Astigmata</taxon>
        <taxon>Psoroptidia</taxon>
        <taxon>Analgoidea</taxon>
        <taxon>Pyroglyphidae</taxon>
        <taxon>Dermatophagoidinae</taxon>
        <taxon>Dermatophagoides</taxon>
    </lineage>
</organism>
<proteinExistence type="predicted"/>
<name>A0ABQ8JGE6_DERPT</name>
<gene>
    <name evidence="1" type="ORF">DERP_012217</name>
</gene>
<comment type="caution">
    <text evidence="1">The sequence shown here is derived from an EMBL/GenBank/DDBJ whole genome shotgun (WGS) entry which is preliminary data.</text>
</comment>
<evidence type="ECO:0000313" key="1">
    <source>
        <dbReference type="EMBL" id="KAH9421485.1"/>
    </source>
</evidence>
<keyword evidence="2" id="KW-1185">Reference proteome</keyword>